<dbReference type="InterPro" id="IPR003501">
    <property type="entry name" value="PTS_EIIB_2/3"/>
</dbReference>
<evidence type="ECO:0000256" key="11">
    <source>
        <dbReference type="ARBA" id="ARBA00023136"/>
    </source>
</evidence>
<dbReference type="NCBIfam" id="TIGR01427">
    <property type="entry name" value="PTS_IIC_fructo"/>
    <property type="match status" value="1"/>
</dbReference>
<keyword evidence="6" id="KW-0762">Sugar transport</keyword>
<dbReference type="Pfam" id="PF02378">
    <property type="entry name" value="PTS_EIIC"/>
    <property type="match status" value="1"/>
</dbReference>
<dbReference type="SUPFAM" id="SSF55804">
    <property type="entry name" value="Phoshotransferase/anion transport protein"/>
    <property type="match status" value="1"/>
</dbReference>
<dbReference type="InterPro" id="IPR036095">
    <property type="entry name" value="PTS_EIIB-like_sf"/>
</dbReference>
<organism evidence="16 17">
    <name type="scientific">Listeria grayi</name>
    <name type="common">Listeria murrayi</name>
    <dbReference type="NCBI Taxonomy" id="1641"/>
    <lineage>
        <taxon>Bacteria</taxon>
        <taxon>Bacillati</taxon>
        <taxon>Bacillota</taxon>
        <taxon>Bacilli</taxon>
        <taxon>Bacillales</taxon>
        <taxon>Listeriaceae</taxon>
        <taxon>Listeria</taxon>
    </lineage>
</organism>
<accession>A0A378MCS2</accession>
<keyword evidence="11 12" id="KW-0472">Membrane</keyword>
<dbReference type="PROSITE" id="PS51094">
    <property type="entry name" value="PTS_EIIA_TYPE_2"/>
    <property type="match status" value="1"/>
</dbReference>
<dbReference type="InterPro" id="IPR013014">
    <property type="entry name" value="PTS_EIIC_2"/>
</dbReference>
<dbReference type="PROSITE" id="PS51104">
    <property type="entry name" value="PTS_EIIC_TYPE_2"/>
    <property type="match status" value="1"/>
</dbReference>
<evidence type="ECO:0000256" key="9">
    <source>
        <dbReference type="ARBA" id="ARBA00022692"/>
    </source>
</evidence>
<evidence type="ECO:0000256" key="4">
    <source>
        <dbReference type="ARBA" id="ARBA00022475"/>
    </source>
</evidence>
<evidence type="ECO:0000259" key="13">
    <source>
        <dbReference type="PROSITE" id="PS51094"/>
    </source>
</evidence>
<keyword evidence="10 12" id="KW-1133">Transmembrane helix</keyword>
<keyword evidence="3" id="KW-0813">Transport</keyword>
<reference evidence="16 17" key="1">
    <citation type="submission" date="2018-06" db="EMBL/GenBank/DDBJ databases">
        <authorList>
            <consortium name="Pathogen Informatics"/>
            <person name="Doyle S."/>
        </authorList>
    </citation>
    <scope>NUCLEOTIDE SEQUENCE [LARGE SCALE GENOMIC DNA]</scope>
    <source>
        <strain evidence="17">NCTC 10815</strain>
    </source>
</reference>
<dbReference type="CDD" id="cd05569">
    <property type="entry name" value="PTS_IIB_fructose"/>
    <property type="match status" value="1"/>
</dbReference>
<dbReference type="SUPFAM" id="SSF52794">
    <property type="entry name" value="PTS system IIB component-like"/>
    <property type="match status" value="1"/>
</dbReference>
<dbReference type="InterPro" id="IPR013011">
    <property type="entry name" value="PTS_EIIB_2"/>
</dbReference>
<dbReference type="InterPro" id="IPR003352">
    <property type="entry name" value="PTS_EIIC"/>
</dbReference>
<dbReference type="InterPro" id="IPR050864">
    <property type="entry name" value="Bacterial_PTS_Sugar_Transport"/>
</dbReference>
<sequence>MKITELLSKETMILSLQATTKEAVIDELISSLERNGKINDPKLFKEEIMKREAQSSTGIGEGIAMPHAKTKAVNVPTVVFAKSEQGIDYESLDGQPAELFFMIAATDGANETHLETLAALSRLLVNPDFVQALKNTKTPDEVIALFDEQQSAGEEVETETPNEEQPFVVAVTACPTGIAHTYMAEDALKNKAKEMGVAIKVETNGSEGVKNRLTAADIERAAGVIIAADKNVEMARFDGKHLQERPVSDGIRKPEQLIQTALDQKAPIYHSNGDIAKEENTEKASIGSKIYKDLMNGISHMLPFVVGGGIMIALSFLIERFWPHSELFRLLSTIGGDNQGAFTLLIPILAGYIASSIGDRPALMPGMVGGLMAVHSNAGFLGGLVAGFLAGYIVIGLKKVFAKLPKSLEGLKPILLYPIFGLLITGTLMYFIVNPIFSTINSAMIQALEHLGTANSVLLGVVLGGMMAIDMGGPFNKAAYTFSIGVFTATQDGALMAATMAGGMVPPLAIAFASSLFSKKFTQQEKQAGITNYVLGAAFITEGAIPFAAADPLRVIVSSVIGAMTAGGLTQFWSVNVPAPHGGVFVSLLANKPVLFLVAIIIGAVISGLIYGFWKKPLPDK</sequence>
<evidence type="ECO:0000313" key="17">
    <source>
        <dbReference type="Proteomes" id="UP000254879"/>
    </source>
</evidence>
<dbReference type="GO" id="GO:0022877">
    <property type="term" value="F:protein-N(PI)-phosphohistidine-fructose phosphotransferase system transporter activity"/>
    <property type="evidence" value="ECO:0007669"/>
    <property type="project" value="InterPro"/>
</dbReference>
<dbReference type="PROSITE" id="PS51099">
    <property type="entry name" value="PTS_EIIB_TYPE_2"/>
    <property type="match status" value="1"/>
</dbReference>
<protein>
    <submittedName>
        <fullName evidence="16">EIIABC-Fru</fullName>
    </submittedName>
</protein>
<dbReference type="Pfam" id="PF00359">
    <property type="entry name" value="PTS_EIIA_2"/>
    <property type="match status" value="1"/>
</dbReference>
<evidence type="ECO:0000256" key="8">
    <source>
        <dbReference type="ARBA" id="ARBA00022683"/>
    </source>
</evidence>
<dbReference type="NCBIfam" id="TIGR00829">
    <property type="entry name" value="FRU"/>
    <property type="match status" value="1"/>
</dbReference>
<feature type="transmembrane region" description="Helical" evidence="12">
    <location>
        <begin position="338"/>
        <end position="357"/>
    </location>
</feature>
<keyword evidence="7" id="KW-0808">Transferase</keyword>
<dbReference type="GO" id="GO:0090563">
    <property type="term" value="F:protein-phosphocysteine-sugar phosphotransferase activity"/>
    <property type="evidence" value="ECO:0007669"/>
    <property type="project" value="TreeGrafter"/>
</dbReference>
<dbReference type="Gene3D" id="3.40.50.2300">
    <property type="match status" value="1"/>
</dbReference>
<dbReference type="PROSITE" id="PS00372">
    <property type="entry name" value="PTS_EIIA_TYPE_2_HIS"/>
    <property type="match status" value="1"/>
</dbReference>
<proteinExistence type="predicted"/>
<dbReference type="PANTHER" id="PTHR30505:SF28">
    <property type="entry name" value="PTS SYSTEM 2-O-ALPHA-MANNOSYL-D-GLYCERATE-SPECIFIC EIIABC COMPONENT"/>
    <property type="match status" value="1"/>
</dbReference>
<dbReference type="InterPro" id="IPR003353">
    <property type="entry name" value="PTS_IIB_fruc"/>
</dbReference>
<dbReference type="EMBL" id="UGPG01000001">
    <property type="protein sequence ID" value="STY44160.1"/>
    <property type="molecule type" value="Genomic_DNA"/>
</dbReference>
<feature type="transmembrane region" description="Helical" evidence="12">
    <location>
        <begin position="555"/>
        <end position="573"/>
    </location>
</feature>
<feature type="domain" description="PTS EIIC type-2" evidence="15">
    <location>
        <begin position="290"/>
        <end position="614"/>
    </location>
</feature>
<name>A0A378MCS2_LISGR</name>
<feature type="transmembrane region" description="Helical" evidence="12">
    <location>
        <begin position="298"/>
        <end position="318"/>
    </location>
</feature>
<evidence type="ECO:0000256" key="3">
    <source>
        <dbReference type="ARBA" id="ARBA00022448"/>
    </source>
</evidence>
<feature type="transmembrane region" description="Helical" evidence="12">
    <location>
        <begin position="378"/>
        <end position="395"/>
    </location>
</feature>
<gene>
    <name evidence="16" type="primary">fruA_1</name>
    <name evidence="16" type="ORF">NCTC10815_01480</name>
</gene>
<dbReference type="AlphaFoldDB" id="A0A378MCS2"/>
<feature type="domain" description="PTS EIIB type-2" evidence="14">
    <location>
        <begin position="168"/>
        <end position="263"/>
    </location>
</feature>
<dbReference type="NCBIfam" id="TIGR00848">
    <property type="entry name" value="fruA"/>
    <property type="match status" value="1"/>
</dbReference>
<evidence type="ECO:0000256" key="6">
    <source>
        <dbReference type="ARBA" id="ARBA00022597"/>
    </source>
</evidence>
<keyword evidence="9 12" id="KW-0812">Transmembrane</keyword>
<dbReference type="GO" id="GO:0005737">
    <property type="term" value="C:cytoplasm"/>
    <property type="evidence" value="ECO:0007669"/>
    <property type="project" value="UniProtKB-SubCell"/>
</dbReference>
<dbReference type="GO" id="GO:0009401">
    <property type="term" value="P:phosphoenolpyruvate-dependent sugar phosphotransferase system"/>
    <property type="evidence" value="ECO:0007669"/>
    <property type="project" value="UniProtKB-KW"/>
</dbReference>
<evidence type="ECO:0000259" key="15">
    <source>
        <dbReference type="PROSITE" id="PS51104"/>
    </source>
</evidence>
<dbReference type="InterPro" id="IPR004715">
    <property type="entry name" value="PTS_IIA_fruc"/>
</dbReference>
<dbReference type="PANTHER" id="PTHR30505">
    <property type="entry name" value="FRUCTOSE-LIKE PERMEASE"/>
    <property type="match status" value="1"/>
</dbReference>
<dbReference type="InterPro" id="IPR006327">
    <property type="entry name" value="PTS_IIC_fruc"/>
</dbReference>
<dbReference type="InterPro" id="IPR002178">
    <property type="entry name" value="PTS_EIIA_type-2_dom"/>
</dbReference>
<dbReference type="GO" id="GO:0005886">
    <property type="term" value="C:plasma membrane"/>
    <property type="evidence" value="ECO:0007669"/>
    <property type="project" value="UniProtKB-SubCell"/>
</dbReference>
<feature type="transmembrane region" description="Helical" evidence="12">
    <location>
        <begin position="454"/>
        <end position="475"/>
    </location>
</feature>
<evidence type="ECO:0000313" key="16">
    <source>
        <dbReference type="EMBL" id="STY44160.1"/>
    </source>
</evidence>
<evidence type="ECO:0000256" key="12">
    <source>
        <dbReference type="SAM" id="Phobius"/>
    </source>
</evidence>
<feature type="transmembrane region" description="Helical" evidence="12">
    <location>
        <begin position="415"/>
        <end position="433"/>
    </location>
</feature>
<keyword evidence="4" id="KW-1003">Cell membrane</keyword>
<keyword evidence="5" id="KW-0597">Phosphoprotein</keyword>
<dbReference type="GO" id="GO:0005351">
    <property type="term" value="F:carbohydrate:proton symporter activity"/>
    <property type="evidence" value="ECO:0007669"/>
    <property type="project" value="InterPro"/>
</dbReference>
<dbReference type="RefSeq" id="WP_115345858.1">
    <property type="nucleotide sequence ID" value="NZ_UGPG01000001.1"/>
</dbReference>
<dbReference type="FunFam" id="3.40.930.10:FF:000009">
    <property type="entry name" value="PTS system, fructose specific IIABC component"/>
    <property type="match status" value="1"/>
</dbReference>
<dbReference type="InterPro" id="IPR016152">
    <property type="entry name" value="PTrfase/Anion_transptr"/>
</dbReference>
<feature type="transmembrane region" description="Helical" evidence="12">
    <location>
        <begin position="495"/>
        <end position="518"/>
    </location>
</feature>
<evidence type="ECO:0000256" key="10">
    <source>
        <dbReference type="ARBA" id="ARBA00022989"/>
    </source>
</evidence>
<evidence type="ECO:0000259" key="14">
    <source>
        <dbReference type="PROSITE" id="PS51099"/>
    </source>
</evidence>
<dbReference type="CDD" id="cd00211">
    <property type="entry name" value="PTS_IIA_fru"/>
    <property type="match status" value="1"/>
</dbReference>
<feature type="transmembrane region" description="Helical" evidence="12">
    <location>
        <begin position="594"/>
        <end position="614"/>
    </location>
</feature>
<keyword evidence="8" id="KW-0598">Phosphotransferase system</keyword>
<evidence type="ECO:0000256" key="5">
    <source>
        <dbReference type="ARBA" id="ARBA00022553"/>
    </source>
</evidence>
<evidence type="ECO:0000256" key="1">
    <source>
        <dbReference type="ARBA" id="ARBA00004429"/>
    </source>
</evidence>
<dbReference type="Gene3D" id="3.40.930.10">
    <property type="entry name" value="Mannitol-specific EII, Chain A"/>
    <property type="match status" value="1"/>
</dbReference>
<dbReference type="Proteomes" id="UP000254879">
    <property type="component" value="Unassembled WGS sequence"/>
</dbReference>
<feature type="transmembrane region" description="Helical" evidence="12">
    <location>
        <begin position="530"/>
        <end position="549"/>
    </location>
</feature>
<dbReference type="Pfam" id="PF02302">
    <property type="entry name" value="PTS_IIB"/>
    <property type="match status" value="1"/>
</dbReference>
<dbReference type="FunFam" id="3.40.50.2300:FF:000014">
    <property type="entry name" value="PTS system fructose-like transporter subunit IIB"/>
    <property type="match status" value="1"/>
</dbReference>
<evidence type="ECO:0000256" key="2">
    <source>
        <dbReference type="ARBA" id="ARBA00004496"/>
    </source>
</evidence>
<evidence type="ECO:0000256" key="7">
    <source>
        <dbReference type="ARBA" id="ARBA00022679"/>
    </source>
</evidence>
<feature type="domain" description="PTS EIIA type-2" evidence="13">
    <location>
        <begin position="5"/>
        <end position="149"/>
    </location>
</feature>
<comment type="subcellular location">
    <subcellularLocation>
        <location evidence="1">Cell inner membrane</location>
        <topology evidence="1">Multi-pass membrane protein</topology>
    </subcellularLocation>
    <subcellularLocation>
        <location evidence="2">Cytoplasm</location>
    </subcellularLocation>
</comment>